<dbReference type="Gramene" id="KGN51403">
    <property type="protein sequence ID" value="KGN51403"/>
    <property type="gene ID" value="Csa_5G527910"/>
</dbReference>
<proteinExistence type="predicted"/>
<organism evidence="1 2">
    <name type="scientific">Cucumis sativus</name>
    <name type="common">Cucumber</name>
    <dbReference type="NCBI Taxonomy" id="3659"/>
    <lineage>
        <taxon>Eukaryota</taxon>
        <taxon>Viridiplantae</taxon>
        <taxon>Streptophyta</taxon>
        <taxon>Embryophyta</taxon>
        <taxon>Tracheophyta</taxon>
        <taxon>Spermatophyta</taxon>
        <taxon>Magnoliopsida</taxon>
        <taxon>eudicotyledons</taxon>
        <taxon>Gunneridae</taxon>
        <taxon>Pentapetalae</taxon>
        <taxon>rosids</taxon>
        <taxon>fabids</taxon>
        <taxon>Cucurbitales</taxon>
        <taxon>Cucurbitaceae</taxon>
        <taxon>Benincaseae</taxon>
        <taxon>Cucumis</taxon>
    </lineage>
</organism>
<dbReference type="EMBL" id="CM002926">
    <property type="protein sequence ID" value="KGN51403.1"/>
    <property type="molecule type" value="Genomic_DNA"/>
</dbReference>
<evidence type="ECO:0000313" key="2">
    <source>
        <dbReference type="Proteomes" id="UP000029981"/>
    </source>
</evidence>
<reference evidence="1 2" key="1">
    <citation type="journal article" date="2009" name="Nat. Genet.">
        <title>The genome of the cucumber, Cucumis sativus L.</title>
        <authorList>
            <person name="Huang S."/>
            <person name="Li R."/>
            <person name="Zhang Z."/>
            <person name="Li L."/>
            <person name="Gu X."/>
            <person name="Fan W."/>
            <person name="Lucas W.J."/>
            <person name="Wang X."/>
            <person name="Xie B."/>
            <person name="Ni P."/>
            <person name="Ren Y."/>
            <person name="Zhu H."/>
            <person name="Li J."/>
            <person name="Lin K."/>
            <person name="Jin W."/>
            <person name="Fei Z."/>
            <person name="Li G."/>
            <person name="Staub J."/>
            <person name="Kilian A."/>
            <person name="van der Vossen E.A."/>
            <person name="Wu Y."/>
            <person name="Guo J."/>
            <person name="He J."/>
            <person name="Jia Z."/>
            <person name="Ren Y."/>
            <person name="Tian G."/>
            <person name="Lu Y."/>
            <person name="Ruan J."/>
            <person name="Qian W."/>
            <person name="Wang M."/>
            <person name="Huang Q."/>
            <person name="Li B."/>
            <person name="Xuan Z."/>
            <person name="Cao J."/>
            <person name="Asan"/>
            <person name="Wu Z."/>
            <person name="Zhang J."/>
            <person name="Cai Q."/>
            <person name="Bai Y."/>
            <person name="Zhao B."/>
            <person name="Han Y."/>
            <person name="Li Y."/>
            <person name="Li X."/>
            <person name="Wang S."/>
            <person name="Shi Q."/>
            <person name="Liu S."/>
            <person name="Cho W.K."/>
            <person name="Kim J.Y."/>
            <person name="Xu Y."/>
            <person name="Heller-Uszynska K."/>
            <person name="Miao H."/>
            <person name="Cheng Z."/>
            <person name="Zhang S."/>
            <person name="Wu J."/>
            <person name="Yang Y."/>
            <person name="Kang H."/>
            <person name="Li M."/>
            <person name="Liang H."/>
            <person name="Ren X."/>
            <person name="Shi Z."/>
            <person name="Wen M."/>
            <person name="Jian M."/>
            <person name="Yang H."/>
            <person name="Zhang G."/>
            <person name="Yang Z."/>
            <person name="Chen R."/>
            <person name="Liu S."/>
            <person name="Li J."/>
            <person name="Ma L."/>
            <person name="Liu H."/>
            <person name="Zhou Y."/>
            <person name="Zhao J."/>
            <person name="Fang X."/>
            <person name="Li G."/>
            <person name="Fang L."/>
            <person name="Li Y."/>
            <person name="Liu D."/>
            <person name="Zheng H."/>
            <person name="Zhang Y."/>
            <person name="Qin N."/>
            <person name="Li Z."/>
            <person name="Yang G."/>
            <person name="Yang S."/>
            <person name="Bolund L."/>
            <person name="Kristiansen K."/>
            <person name="Zheng H."/>
            <person name="Li S."/>
            <person name="Zhang X."/>
            <person name="Yang H."/>
            <person name="Wang J."/>
            <person name="Sun R."/>
            <person name="Zhang B."/>
            <person name="Jiang S."/>
            <person name="Wang J."/>
            <person name="Du Y."/>
            <person name="Li S."/>
        </authorList>
    </citation>
    <scope>NUCLEOTIDE SEQUENCE [LARGE SCALE GENOMIC DNA]</scope>
    <source>
        <strain evidence="2">cv. 9930</strain>
    </source>
</reference>
<name>A0A0A0KP66_CUCSA</name>
<sequence>MNIIQCPKPPSMVSQCRIEQPQVAQGIAKCADMHMTINKRTTQPCTHVNLAMLTVVTKWCAPLSDMLENVDGSR</sequence>
<dbReference type="Proteomes" id="UP000029981">
    <property type="component" value="Chromosome 5"/>
</dbReference>
<reference evidence="1 2" key="2">
    <citation type="journal article" date="2009" name="PLoS ONE">
        <title>An integrated genetic and cytogenetic map of the cucumber genome.</title>
        <authorList>
            <person name="Ren Y."/>
            <person name="Zhang Z."/>
            <person name="Liu J."/>
            <person name="Staub J.E."/>
            <person name="Han Y."/>
            <person name="Cheng Z."/>
            <person name="Li X."/>
            <person name="Lu J."/>
            <person name="Miao H."/>
            <person name="Kang H."/>
            <person name="Xie B."/>
            <person name="Gu X."/>
            <person name="Wang X."/>
            <person name="Du Y."/>
            <person name="Jin W."/>
            <person name="Huang S."/>
        </authorList>
    </citation>
    <scope>NUCLEOTIDE SEQUENCE [LARGE SCALE GENOMIC DNA]</scope>
    <source>
        <strain evidence="2">cv. 9930</strain>
    </source>
</reference>
<reference evidence="1 2" key="4">
    <citation type="journal article" date="2011" name="BMC Genomics">
        <title>RNA-Seq improves annotation of protein-coding genes in the cucumber genome.</title>
        <authorList>
            <person name="Li Z."/>
            <person name="Zhang Z."/>
            <person name="Yan P."/>
            <person name="Huang S."/>
            <person name="Fei Z."/>
            <person name="Lin K."/>
        </authorList>
    </citation>
    <scope>NUCLEOTIDE SEQUENCE [LARGE SCALE GENOMIC DNA]</scope>
    <source>
        <strain evidence="2">cv. 9930</strain>
    </source>
</reference>
<reference evidence="1 2" key="3">
    <citation type="journal article" date="2010" name="BMC Genomics">
        <title>Transcriptome sequencing and comparative analysis of cucumber flowers with different sex types.</title>
        <authorList>
            <person name="Guo S."/>
            <person name="Zheng Y."/>
            <person name="Joung J.G."/>
            <person name="Liu S."/>
            <person name="Zhang Z."/>
            <person name="Crasta O.R."/>
            <person name="Sobral B.W."/>
            <person name="Xu Y."/>
            <person name="Huang S."/>
            <person name="Fei Z."/>
        </authorList>
    </citation>
    <scope>NUCLEOTIDE SEQUENCE [LARGE SCALE GENOMIC DNA]</scope>
    <source>
        <strain evidence="2">cv. 9930</strain>
    </source>
</reference>
<dbReference type="AlphaFoldDB" id="A0A0A0KP66"/>
<gene>
    <name evidence="1" type="ORF">Csa_5G527910</name>
</gene>
<keyword evidence="2" id="KW-1185">Reference proteome</keyword>
<accession>A0A0A0KP66</accession>
<protein>
    <submittedName>
        <fullName evidence="1">Uncharacterized protein</fullName>
    </submittedName>
</protein>
<evidence type="ECO:0000313" key="1">
    <source>
        <dbReference type="EMBL" id="KGN51403.1"/>
    </source>
</evidence>